<dbReference type="VEuPathDB" id="GiardiaDB:SS50377_20801"/>
<proteinExistence type="inferred from homology"/>
<reference evidence="8 9" key="1">
    <citation type="journal article" date="2014" name="PLoS Genet.">
        <title>The Genome of Spironucleus salmonicida Highlights a Fish Pathogen Adapted to Fluctuating Environments.</title>
        <authorList>
            <person name="Xu F."/>
            <person name="Jerlstrom-Hultqvist J."/>
            <person name="Einarsson E."/>
            <person name="Astvaldsson A."/>
            <person name="Svard S.G."/>
            <person name="Andersson J.O."/>
        </authorList>
    </citation>
    <scope>NUCLEOTIDE SEQUENCE</scope>
    <source>
        <strain evidence="9">ATCC 50377</strain>
    </source>
</reference>
<dbReference type="SUPFAM" id="SSF48371">
    <property type="entry name" value="ARM repeat"/>
    <property type="match status" value="1"/>
</dbReference>
<reference evidence="9" key="2">
    <citation type="submission" date="2020-12" db="EMBL/GenBank/DDBJ databases">
        <title>New Spironucleus salmonicida genome in near-complete chromosomes.</title>
        <authorList>
            <person name="Xu F."/>
            <person name="Kurt Z."/>
            <person name="Jimenez-Gonzalez A."/>
            <person name="Astvaldsson A."/>
            <person name="Andersson J.O."/>
            <person name="Svard S.G."/>
        </authorList>
    </citation>
    <scope>NUCLEOTIDE SEQUENCE</scope>
    <source>
        <strain evidence="9">ATCC 50377</strain>
    </source>
</reference>
<dbReference type="InterPro" id="IPR002553">
    <property type="entry name" value="Clathrin/coatomer_adapt-like_N"/>
</dbReference>
<dbReference type="Pfam" id="PF01602">
    <property type="entry name" value="Adaptin_N"/>
    <property type="match status" value="1"/>
</dbReference>
<dbReference type="InterPro" id="IPR011989">
    <property type="entry name" value="ARM-like"/>
</dbReference>
<dbReference type="EMBL" id="AUWU02000001">
    <property type="protein sequence ID" value="KAH0577448.1"/>
    <property type="molecule type" value="Genomic_DNA"/>
</dbReference>
<dbReference type="GO" id="GO:0006886">
    <property type="term" value="P:intracellular protein transport"/>
    <property type="evidence" value="ECO:0007669"/>
    <property type="project" value="InterPro"/>
</dbReference>
<keyword evidence="5" id="KW-0472">Membrane</keyword>
<keyword evidence="10" id="KW-1185">Reference proteome</keyword>
<evidence type="ECO:0000256" key="4">
    <source>
        <dbReference type="ARBA" id="ARBA00022927"/>
    </source>
</evidence>
<feature type="compositionally biased region" description="Low complexity" evidence="6">
    <location>
        <begin position="687"/>
        <end position="698"/>
    </location>
</feature>
<evidence type="ECO:0000256" key="1">
    <source>
        <dbReference type="ARBA" id="ARBA00004308"/>
    </source>
</evidence>
<dbReference type="AlphaFoldDB" id="V6LGQ5"/>
<organism evidence="8">
    <name type="scientific">Spironucleus salmonicida</name>
    <dbReference type="NCBI Taxonomy" id="348837"/>
    <lineage>
        <taxon>Eukaryota</taxon>
        <taxon>Metamonada</taxon>
        <taxon>Diplomonadida</taxon>
        <taxon>Hexamitidae</taxon>
        <taxon>Hexamitinae</taxon>
        <taxon>Spironucleus</taxon>
    </lineage>
</organism>
<name>V6LGQ5_9EUKA</name>
<dbReference type="PROSITE" id="PS00221">
    <property type="entry name" value="MIP"/>
    <property type="match status" value="1"/>
</dbReference>
<dbReference type="OrthoDB" id="10254310at2759"/>
<comment type="similarity">
    <text evidence="2">Belongs to the adaptor complexes large subunit family.</text>
</comment>
<dbReference type="InterPro" id="IPR016024">
    <property type="entry name" value="ARM-type_fold"/>
</dbReference>
<dbReference type="GO" id="GO:0030117">
    <property type="term" value="C:membrane coat"/>
    <property type="evidence" value="ECO:0007669"/>
    <property type="project" value="InterPro"/>
</dbReference>
<dbReference type="Proteomes" id="UP000018208">
    <property type="component" value="Unassembled WGS sequence"/>
</dbReference>
<accession>V6LGQ5</accession>
<evidence type="ECO:0000313" key="8">
    <source>
        <dbReference type="EMBL" id="EST43493.1"/>
    </source>
</evidence>
<comment type="subcellular location">
    <subcellularLocation>
        <location evidence="1">Endomembrane system</location>
    </subcellularLocation>
</comment>
<evidence type="ECO:0000313" key="9">
    <source>
        <dbReference type="EMBL" id="KAH0577448.1"/>
    </source>
</evidence>
<dbReference type="PANTHER" id="PTHR11134">
    <property type="entry name" value="ADAPTOR COMPLEX SUBUNIT BETA FAMILY MEMBER"/>
    <property type="match status" value="1"/>
</dbReference>
<evidence type="ECO:0000256" key="2">
    <source>
        <dbReference type="ARBA" id="ARBA00006613"/>
    </source>
</evidence>
<dbReference type="Gene3D" id="1.25.10.10">
    <property type="entry name" value="Leucine-rich Repeat Variant"/>
    <property type="match status" value="1"/>
</dbReference>
<evidence type="ECO:0000259" key="7">
    <source>
        <dbReference type="Pfam" id="PF01602"/>
    </source>
</evidence>
<dbReference type="GO" id="GO:0012505">
    <property type="term" value="C:endomembrane system"/>
    <property type="evidence" value="ECO:0007669"/>
    <property type="project" value="UniProtKB-SubCell"/>
</dbReference>
<protein>
    <submittedName>
        <fullName evidence="8">Beta adaptin</fullName>
    </submittedName>
</protein>
<dbReference type="EMBL" id="KI546135">
    <property type="protein sequence ID" value="EST43493.1"/>
    <property type="molecule type" value="Genomic_DNA"/>
</dbReference>
<feature type="region of interest" description="Disordered" evidence="6">
    <location>
        <begin position="687"/>
        <end position="709"/>
    </location>
</feature>
<gene>
    <name evidence="8" type="ORF">SS50377_16525</name>
    <name evidence="9" type="ORF">SS50377_20801</name>
</gene>
<feature type="compositionally biased region" description="Polar residues" evidence="6">
    <location>
        <begin position="699"/>
        <end position="709"/>
    </location>
</feature>
<dbReference type="InterPro" id="IPR022357">
    <property type="entry name" value="MIP_CS"/>
</dbReference>
<sequence length="979" mass="108645">MVKSEPVPQEIIDWREALSNPKSIEKTMQEIVKAMSNGFDVSPLFSDVLKHMQTTNLKLKKLIYIFLTSNAYQNSNYTLLVVNGVENDSHNESPFIRALAIRAMGAIVTADVAEHFCQSFTRFASDLDPFVRKTTCPAIAKLYKVNPQLCTDTNLVQVLRSLIFDSNTAVVSAATASLVTVYSSTHQTIFSAEETNQLLLALSTANEWSAQTILSAISQFSQISEPQIAIQQITPFLQHANPAVSLSAINLMNKFGQNSESSIVSLISQASSSEVQFVAMRALRLAMVHKESFSRNLKLFYVNFKDEIYVKLEKIELLASFATLEVVQDIINELTEYCQDVNDQIVRKSLYALAKIACNVPQSADMVVQTFILLLTGKNAQKDIQFRLQPYAAQELLVQIQMIFRAFPDRYEGVIGELTEAIVQYDDYRAKSALIWILGEYSDRIEGVEEVILDLFDQDVKTVKNEHCDVQFSLLNASAKVYLSNQKDATQTLFLDLVDEMKKSDEPGVRQRANYLSKLFKMDPTLQLAKSVIYVQKSIPVFTDGISPVLQSKLVQRLGSVEATMRQVIVLNNVVGVHDADDVVDQFQNAENEQPTPTSMQQQIPSQISQPPMQVPTPPMQQQDPAPAIVSKPVDLLDDVMGGPPPKQAQQKVDLVDDIFGFDSPTVSAPATASAVAPVFNAPNAQQQVQQAAPVQQQSSEHPNTQTPQGNYMFANCPVRPKDQSYPLKLVVGFTRINDSPVMLVQIKNTAQTPIMKPTFVFQSNAFGIQAQELNIPVIPALNMFNQGKPVQINFVAESPSNTLANKFNMPDLKLQSQLNVLTFQVNTSQGTSYFYQVKLPISIVFNSSGFWHKSRLLTDFNGAQNVLSQSNQWPEFIEIQNVFFGQLQATDFSTSISSALMKLQEANFLLIQTTNESADLVINSTILGQQVIAVTNVSWQLSHNLQSVDFRVVSKVQASQSLVGQFVVNAAAQVVSGK</sequence>
<feature type="domain" description="Clathrin/coatomer adaptor adaptin-like N-terminal" evidence="7">
    <location>
        <begin position="9"/>
        <end position="523"/>
    </location>
</feature>
<keyword evidence="4" id="KW-0653">Protein transport</keyword>
<dbReference type="InterPro" id="IPR026739">
    <property type="entry name" value="AP_beta"/>
</dbReference>
<evidence type="ECO:0000256" key="3">
    <source>
        <dbReference type="ARBA" id="ARBA00022448"/>
    </source>
</evidence>
<evidence type="ECO:0000313" key="10">
    <source>
        <dbReference type="Proteomes" id="UP000018208"/>
    </source>
</evidence>
<evidence type="ECO:0000256" key="6">
    <source>
        <dbReference type="SAM" id="MobiDB-lite"/>
    </source>
</evidence>
<evidence type="ECO:0000256" key="5">
    <source>
        <dbReference type="ARBA" id="ARBA00023136"/>
    </source>
</evidence>
<dbReference type="GO" id="GO:0016192">
    <property type="term" value="P:vesicle-mediated transport"/>
    <property type="evidence" value="ECO:0007669"/>
    <property type="project" value="InterPro"/>
</dbReference>
<keyword evidence="3" id="KW-0813">Transport</keyword>